<organism evidence="1">
    <name type="scientific">Amblyomma aureolatum</name>
    <dbReference type="NCBI Taxonomy" id="187763"/>
    <lineage>
        <taxon>Eukaryota</taxon>
        <taxon>Metazoa</taxon>
        <taxon>Ecdysozoa</taxon>
        <taxon>Arthropoda</taxon>
        <taxon>Chelicerata</taxon>
        <taxon>Arachnida</taxon>
        <taxon>Acari</taxon>
        <taxon>Parasitiformes</taxon>
        <taxon>Ixodida</taxon>
        <taxon>Ixodoidea</taxon>
        <taxon>Ixodidae</taxon>
        <taxon>Amblyomminae</taxon>
        <taxon>Amblyomma</taxon>
    </lineage>
</organism>
<dbReference type="AlphaFoldDB" id="A0A1E1XEK3"/>
<protein>
    <submittedName>
        <fullName evidence="1">Putative lipocalin-2 1 lipocalin</fullName>
    </submittedName>
</protein>
<dbReference type="Gene3D" id="2.40.128.20">
    <property type="match status" value="1"/>
</dbReference>
<reference evidence="1" key="1">
    <citation type="journal article" date="2017" name="Front. Cell. Infect. Microbiol.">
        <title>The Distinct Transcriptional Response of the Midgut of Amblyomma sculptum and Amblyomma aureolatum Ticks to Rickettsia rickettsii Correlates to Their Differences in Susceptibility to Infection.</title>
        <authorList>
            <person name="Martins L.A."/>
            <person name="Galletti M.F.B.M."/>
            <person name="Ribeiro J.M."/>
            <person name="Fujita A."/>
            <person name="Costa F.B."/>
            <person name="Labruna M.B."/>
            <person name="Daffre S."/>
            <person name="Fogaca A.C."/>
        </authorList>
    </citation>
    <scope>NUCLEOTIDE SEQUENCE</scope>
</reference>
<proteinExistence type="evidence at transcript level"/>
<feature type="non-terminal residue" evidence="1">
    <location>
        <position position="201"/>
    </location>
</feature>
<dbReference type="GO" id="GO:0030682">
    <property type="term" value="P:symbiont-mediated perturbation of host defenses"/>
    <property type="evidence" value="ECO:0007669"/>
    <property type="project" value="InterPro"/>
</dbReference>
<feature type="non-terminal residue" evidence="1">
    <location>
        <position position="1"/>
    </location>
</feature>
<dbReference type="SUPFAM" id="SSF50814">
    <property type="entry name" value="Lipocalins"/>
    <property type="match status" value="1"/>
</dbReference>
<dbReference type="InterPro" id="IPR002970">
    <property type="entry name" value="Tick_his-bd"/>
</dbReference>
<dbReference type="GO" id="GO:0043176">
    <property type="term" value="F:amine binding"/>
    <property type="evidence" value="ECO:0007669"/>
    <property type="project" value="InterPro"/>
</dbReference>
<dbReference type="EMBL" id="GFAC01001528">
    <property type="protein sequence ID" value="JAT97660.1"/>
    <property type="molecule type" value="mRNA"/>
</dbReference>
<accession>A0A1E1XEK3</accession>
<evidence type="ECO:0000313" key="1">
    <source>
        <dbReference type="EMBL" id="JAT97660.1"/>
    </source>
</evidence>
<name>A0A1E1XEK3_9ACAR</name>
<sequence length="201" mass="22897">FTTVLLLFPHVQPRGVSRIAMYEPNHEHQDIAKAFQSSNFFWLYSTNYHVPEVTDKACIGIQIWGVSKNGLNYSTTFTMNNISETINYTGSFYSSWPIYNTKGNEPRNTSNALYFASKTGKGNTLETNFSLIYSDYKKCLIFLALKNPIENVVQDPGYLEQTEHNCILLVTDSKARDGMNASHSTTDECQSMYHNACHKYL</sequence>
<dbReference type="InterPro" id="IPR012674">
    <property type="entry name" value="Calycin"/>
</dbReference>
<dbReference type="Pfam" id="PF02098">
    <property type="entry name" value="His_binding"/>
    <property type="match status" value="1"/>
</dbReference>